<feature type="region of interest" description="Disordered" evidence="1">
    <location>
        <begin position="308"/>
        <end position="359"/>
    </location>
</feature>
<dbReference type="EMBL" id="CAJPWZ010000172">
    <property type="protein sequence ID" value="CAG2187524.1"/>
    <property type="molecule type" value="Genomic_DNA"/>
</dbReference>
<feature type="region of interest" description="Disordered" evidence="1">
    <location>
        <begin position="1"/>
        <end position="27"/>
    </location>
</feature>
<evidence type="ECO:0000313" key="3">
    <source>
        <dbReference type="EMBL" id="CAG2187524.1"/>
    </source>
</evidence>
<evidence type="ECO:0000313" key="4">
    <source>
        <dbReference type="Proteomes" id="UP000683360"/>
    </source>
</evidence>
<evidence type="ECO:0000256" key="2">
    <source>
        <dbReference type="SAM" id="Phobius"/>
    </source>
</evidence>
<feature type="transmembrane region" description="Helical" evidence="2">
    <location>
        <begin position="144"/>
        <end position="171"/>
    </location>
</feature>
<feature type="compositionally biased region" description="Basic and acidic residues" evidence="1">
    <location>
        <begin position="9"/>
        <end position="27"/>
    </location>
</feature>
<keyword evidence="2" id="KW-0472">Membrane</keyword>
<feature type="compositionally biased region" description="Low complexity" evidence="1">
    <location>
        <begin position="107"/>
        <end position="123"/>
    </location>
</feature>
<dbReference type="AlphaFoldDB" id="A0A8S3PU64"/>
<keyword evidence="2" id="KW-0812">Transmembrane</keyword>
<protein>
    <submittedName>
        <fullName evidence="3">Uncharacterized protein</fullName>
    </submittedName>
</protein>
<sequence>MYTNISNQYKEETRQQQKREGPDREISKEEVEAAVYRVRTGTAPWPDQQFAEFLKYVGENSKEAIVIIMNIIWKKGEIPTELKNADTTQLSTFINTLDSLHCNKRQTNNTTAENTTTESVTSSRDVPIAKSDTSITNDTSGTNILATGLVVGLVICGLLLACAVVVIVVLIRRRTFKSRPREKIRNTLGGSQDIAVPLITANHSRLMQDDGKNSHIAFAVRRNTTLSDNQALNNDYYSTVDQTAEQRFNETKDDGTRTTDSYMALDPSVTGFNRNLSNTPSVYEFAKPVGDTENNIGDEDRYGFTAEGVYDHSGSNRNEESENNIGDEDRYGFTAEGVYDHSGSNRHEESENNIYNNSVDTIYDSGSHKINDETREDGDEDQYVLSDERVYDHSRIISHNESEDNNCNNAVDTIYDSGSHKINDETREDTYDHFFGQKTEDQYDISTRT</sequence>
<feature type="region of interest" description="Disordered" evidence="1">
    <location>
        <begin position="105"/>
        <end position="125"/>
    </location>
</feature>
<gene>
    <name evidence="3" type="ORF">MEDL_3003</name>
</gene>
<accession>A0A8S3PU64</accession>
<reference evidence="3" key="1">
    <citation type="submission" date="2021-03" db="EMBL/GenBank/DDBJ databases">
        <authorList>
            <person name="Bekaert M."/>
        </authorList>
    </citation>
    <scope>NUCLEOTIDE SEQUENCE</scope>
</reference>
<evidence type="ECO:0000256" key="1">
    <source>
        <dbReference type="SAM" id="MobiDB-lite"/>
    </source>
</evidence>
<keyword evidence="4" id="KW-1185">Reference proteome</keyword>
<comment type="caution">
    <text evidence="3">The sequence shown here is derived from an EMBL/GenBank/DDBJ whole genome shotgun (WGS) entry which is preliminary data.</text>
</comment>
<proteinExistence type="predicted"/>
<keyword evidence="2" id="KW-1133">Transmembrane helix</keyword>
<dbReference type="Proteomes" id="UP000683360">
    <property type="component" value="Unassembled WGS sequence"/>
</dbReference>
<organism evidence="3 4">
    <name type="scientific">Mytilus edulis</name>
    <name type="common">Blue mussel</name>
    <dbReference type="NCBI Taxonomy" id="6550"/>
    <lineage>
        <taxon>Eukaryota</taxon>
        <taxon>Metazoa</taxon>
        <taxon>Spiralia</taxon>
        <taxon>Lophotrochozoa</taxon>
        <taxon>Mollusca</taxon>
        <taxon>Bivalvia</taxon>
        <taxon>Autobranchia</taxon>
        <taxon>Pteriomorphia</taxon>
        <taxon>Mytilida</taxon>
        <taxon>Mytiloidea</taxon>
        <taxon>Mytilidae</taxon>
        <taxon>Mytilinae</taxon>
        <taxon>Mytilus</taxon>
    </lineage>
</organism>
<name>A0A8S3PU64_MYTED</name>